<reference evidence="2" key="1">
    <citation type="submission" date="2017-09" db="EMBL/GenBank/DDBJ databases">
        <title>Depth-based differentiation of microbial function through sediment-hosted aquifers and enrichment of novel symbionts in the deep terrestrial subsurface.</title>
        <authorList>
            <person name="Probst A.J."/>
            <person name="Ladd B."/>
            <person name="Jarett J.K."/>
            <person name="Geller-Mcgrath D.E."/>
            <person name="Sieber C.M.K."/>
            <person name="Emerson J.B."/>
            <person name="Anantharaman K."/>
            <person name="Thomas B.C."/>
            <person name="Malmstrom R."/>
            <person name="Stieglmeier M."/>
            <person name="Klingl A."/>
            <person name="Woyke T."/>
            <person name="Ryan C.M."/>
            <person name="Banfield J.F."/>
        </authorList>
    </citation>
    <scope>NUCLEOTIDE SEQUENCE [LARGE SCALE GENOMIC DNA]</scope>
</reference>
<dbReference type="AlphaFoldDB" id="A0A2M6WHI2"/>
<gene>
    <name evidence="1" type="ORF">COU08_03030</name>
</gene>
<protein>
    <submittedName>
        <fullName evidence="1">Uncharacterized protein</fullName>
    </submittedName>
</protein>
<organism evidence="1 2">
    <name type="scientific">Candidatus Harrisonbacteria bacterium CG10_big_fil_rev_8_21_14_0_10_42_17</name>
    <dbReference type="NCBI Taxonomy" id="1974584"/>
    <lineage>
        <taxon>Bacteria</taxon>
        <taxon>Candidatus Harrisoniibacteriota</taxon>
    </lineage>
</organism>
<dbReference type="Proteomes" id="UP000228635">
    <property type="component" value="Unassembled WGS sequence"/>
</dbReference>
<comment type="caution">
    <text evidence="1">The sequence shown here is derived from an EMBL/GenBank/DDBJ whole genome shotgun (WGS) entry which is preliminary data.</text>
</comment>
<dbReference type="EMBL" id="PFBA01000027">
    <property type="protein sequence ID" value="PIT92259.1"/>
    <property type="molecule type" value="Genomic_DNA"/>
</dbReference>
<name>A0A2M6WHI2_9BACT</name>
<accession>A0A2M6WHI2</accession>
<sequence>MDPEDFEECDVSCHYPGNFFPGQTVSFSRRGVTYRGIIPRFQDVSRSDLLPGIVPVSVDTHDHDFSFFVPVDDIFDLG</sequence>
<evidence type="ECO:0000313" key="2">
    <source>
        <dbReference type="Proteomes" id="UP000228635"/>
    </source>
</evidence>
<proteinExistence type="predicted"/>
<evidence type="ECO:0000313" key="1">
    <source>
        <dbReference type="EMBL" id="PIT92259.1"/>
    </source>
</evidence>